<proteinExistence type="predicted"/>
<dbReference type="Proteomes" id="UP000198606">
    <property type="component" value="Unassembled WGS sequence"/>
</dbReference>
<organism evidence="1 2">
    <name type="scientific">Phytopseudomonas flavescens</name>
    <dbReference type="NCBI Taxonomy" id="29435"/>
    <lineage>
        <taxon>Bacteria</taxon>
        <taxon>Pseudomonadati</taxon>
        <taxon>Pseudomonadota</taxon>
        <taxon>Gammaproteobacteria</taxon>
        <taxon>Pseudomonadales</taxon>
        <taxon>Pseudomonadaceae</taxon>
        <taxon>Phytopseudomonas</taxon>
    </lineage>
</organism>
<dbReference type="EMBL" id="FNDG01000005">
    <property type="protein sequence ID" value="SDH58593.1"/>
    <property type="molecule type" value="Genomic_DNA"/>
</dbReference>
<reference evidence="1 2" key="1">
    <citation type="submission" date="2016-10" db="EMBL/GenBank/DDBJ databases">
        <authorList>
            <person name="de Groot N.N."/>
        </authorList>
    </citation>
    <scope>NUCLEOTIDE SEQUENCE [LARGE SCALE GENOMIC DNA]</scope>
    <source>
        <strain evidence="1 2">LMG 18387</strain>
    </source>
</reference>
<dbReference type="InterPro" id="IPR012670">
    <property type="entry name" value="T3SS_YscI/HrpB"/>
</dbReference>
<evidence type="ECO:0000313" key="1">
    <source>
        <dbReference type="EMBL" id="SDH58593.1"/>
    </source>
</evidence>
<dbReference type="AlphaFoldDB" id="A0A1G8DLL4"/>
<dbReference type="RefSeq" id="WP_084304464.1">
    <property type="nucleotide sequence ID" value="NZ_FNDG01000005.1"/>
</dbReference>
<dbReference type="Pfam" id="PF17001">
    <property type="entry name" value="T3SS_basalb_I"/>
    <property type="match status" value="1"/>
</dbReference>
<evidence type="ECO:0000313" key="2">
    <source>
        <dbReference type="Proteomes" id="UP000198606"/>
    </source>
</evidence>
<dbReference type="NCBIfam" id="TIGR02497">
    <property type="entry name" value="yscI_hrpB_dom"/>
    <property type="match status" value="1"/>
</dbReference>
<dbReference type="GO" id="GO:0030254">
    <property type="term" value="P:protein secretion by the type III secretion system"/>
    <property type="evidence" value="ECO:0007669"/>
    <property type="project" value="InterPro"/>
</dbReference>
<sequence>MSISGIDDLKNVAKKGVVELEQGLVNEPSRADIELFASLMRDRGADEPTRSGTFLAEAVGGRMGSFEQLTQDAKRGMKEVINVNDPSSISDVSRALSRYSLEMAVTTKAIGKGGQAIEKLTNMQ</sequence>
<accession>A0A1G8DLL4</accession>
<name>A0A1G8DLL4_9GAMM</name>
<gene>
    <name evidence="1" type="ORF">SAMN05216588_105307</name>
</gene>
<dbReference type="STRING" id="29435.SAMN05216588_105307"/>
<protein>
    <submittedName>
        <fullName evidence="1">Type III secretion apparatus protein, YscI/HrpB, C-terminal domain-containing protein</fullName>
    </submittedName>
</protein>